<keyword evidence="2" id="KW-1185">Reference proteome</keyword>
<dbReference type="KEGG" id="pce:PECL_1895"/>
<dbReference type="Proteomes" id="UP000005444">
    <property type="component" value="Plasmid pPECL-5"/>
</dbReference>
<sequence>MNGVIFWRITVLTLKTNKYKVSLAGSFGKTVNVNLYSLGKMLT</sequence>
<proteinExistence type="predicted"/>
<name>G8PFB4_PEDCP</name>
<accession>G8PFB4</accession>
<evidence type="ECO:0000313" key="2">
    <source>
        <dbReference type="Proteomes" id="UP000005444"/>
    </source>
</evidence>
<dbReference type="EMBL" id="CP003142">
    <property type="protein sequence ID" value="AEV96147.1"/>
    <property type="molecule type" value="Genomic_DNA"/>
</dbReference>
<geneLocation type="plasmid" evidence="1 2">
    <name>pPECL-5</name>
</geneLocation>
<reference evidence="1 2" key="1">
    <citation type="journal article" date="2012" name="J. Bacteriol.">
        <title>Complete Genome Sequence of the Beer Spoilage Organism Pediococcus claussenii ATCC BAA-344T.</title>
        <authorList>
            <person name="Pittet V."/>
            <person name="Abegunde T."/>
            <person name="Marfleet T."/>
            <person name="Haakensen M."/>
            <person name="Morrow K."/>
            <person name="Jayaprakash T."/>
            <person name="Schroeder K."/>
            <person name="Trost B."/>
            <person name="Byrns S."/>
            <person name="Bergsveinson J."/>
            <person name="Kusalik A."/>
            <person name="Ziola B."/>
        </authorList>
    </citation>
    <scope>NUCLEOTIDE SEQUENCE [LARGE SCALE GENOMIC DNA]</scope>
    <source>
        <strain evidence="2">ATCC BAA-344 / DSM 14800 / JCM 18046 / KCTC 3811 / P06</strain>
    </source>
</reference>
<dbReference type="HOGENOM" id="CLU_3237298_0_0_9"/>
<protein>
    <submittedName>
        <fullName evidence="1">Uncharacterized protein</fullName>
    </submittedName>
</protein>
<dbReference type="AlphaFoldDB" id="G8PFB4"/>
<evidence type="ECO:0000313" key="1">
    <source>
        <dbReference type="EMBL" id="AEV96147.1"/>
    </source>
</evidence>
<keyword evidence="1" id="KW-0614">Plasmid</keyword>
<organism evidence="1 2">
    <name type="scientific">Pediococcus claussenii (strain ATCC BAA-344 / DSM 14800 / JCM 18046 / KCTC 3811 / LMG 21948 / P06)</name>
    <dbReference type="NCBI Taxonomy" id="701521"/>
    <lineage>
        <taxon>Bacteria</taxon>
        <taxon>Bacillati</taxon>
        <taxon>Bacillota</taxon>
        <taxon>Bacilli</taxon>
        <taxon>Lactobacillales</taxon>
        <taxon>Lactobacillaceae</taxon>
        <taxon>Pediococcus</taxon>
    </lineage>
</organism>
<gene>
    <name evidence="1" type="ordered locus">PECL_1895</name>
</gene>